<proteinExistence type="predicted"/>
<evidence type="ECO:0000313" key="1">
    <source>
        <dbReference type="EMBL" id="SHN23941.1"/>
    </source>
</evidence>
<evidence type="ECO:0000313" key="2">
    <source>
        <dbReference type="Proteomes" id="UP000184513"/>
    </source>
</evidence>
<organism evidence="1 2">
    <name type="scientific">Cyclobacterium lianum</name>
    <dbReference type="NCBI Taxonomy" id="388280"/>
    <lineage>
        <taxon>Bacteria</taxon>
        <taxon>Pseudomonadati</taxon>
        <taxon>Bacteroidota</taxon>
        <taxon>Cytophagia</taxon>
        <taxon>Cytophagales</taxon>
        <taxon>Cyclobacteriaceae</taxon>
        <taxon>Cyclobacterium</taxon>
    </lineage>
</organism>
<reference evidence="1 2" key="1">
    <citation type="submission" date="2016-11" db="EMBL/GenBank/DDBJ databases">
        <authorList>
            <person name="Jaros S."/>
            <person name="Januszkiewicz K."/>
            <person name="Wedrychowicz H."/>
        </authorList>
    </citation>
    <scope>NUCLEOTIDE SEQUENCE [LARGE SCALE GENOMIC DNA]</scope>
    <source>
        <strain evidence="1 2">CGMCC 1.6102</strain>
    </source>
</reference>
<dbReference type="EMBL" id="FRCY01000013">
    <property type="protein sequence ID" value="SHN23941.1"/>
    <property type="molecule type" value="Genomic_DNA"/>
</dbReference>
<gene>
    <name evidence="1" type="ORF">SAMN04488057_11311</name>
</gene>
<dbReference type="AlphaFoldDB" id="A0A1M7Q1C4"/>
<accession>A0A1M7Q1C4</accession>
<keyword evidence="2" id="KW-1185">Reference proteome</keyword>
<protein>
    <submittedName>
        <fullName evidence="1">Uncharacterized protein</fullName>
    </submittedName>
</protein>
<dbReference type="OrthoDB" id="1496177at2"/>
<sequence length="77" mass="9032">MIKEIKKYYKELRDTDLKRIKVTSSGDFYMTSEDLFNDKKESANLIQSLTKSVQDYKEKAIQKRISEESRPHSKGNA</sequence>
<dbReference type="STRING" id="388280.SAMN04488057_11311"/>
<dbReference type="Proteomes" id="UP000184513">
    <property type="component" value="Unassembled WGS sequence"/>
</dbReference>
<dbReference type="RefSeq" id="WP_073096285.1">
    <property type="nucleotide sequence ID" value="NZ_FRCY01000013.1"/>
</dbReference>
<name>A0A1M7Q1C4_9BACT</name>